<dbReference type="EMBL" id="FOJU01000002">
    <property type="protein sequence ID" value="SFA91189.1"/>
    <property type="molecule type" value="Genomic_DNA"/>
</dbReference>
<dbReference type="AlphaFoldDB" id="A0A1I0WR08"/>
<accession>A0A1I0WR08</accession>
<organism evidence="1 2">
    <name type="scientific">Poseidonocella pacifica</name>
    <dbReference type="NCBI Taxonomy" id="871651"/>
    <lineage>
        <taxon>Bacteria</taxon>
        <taxon>Pseudomonadati</taxon>
        <taxon>Pseudomonadota</taxon>
        <taxon>Alphaproteobacteria</taxon>
        <taxon>Rhodobacterales</taxon>
        <taxon>Roseobacteraceae</taxon>
        <taxon>Poseidonocella</taxon>
    </lineage>
</organism>
<name>A0A1I0WR08_9RHOB</name>
<evidence type="ECO:0000313" key="2">
    <source>
        <dbReference type="Proteomes" id="UP000198796"/>
    </source>
</evidence>
<proteinExistence type="predicted"/>
<gene>
    <name evidence="1" type="ORF">SAMN05421688_1690</name>
</gene>
<protein>
    <submittedName>
        <fullName evidence="1">Uncharacterized protein</fullName>
    </submittedName>
</protein>
<sequence>MKAFLFAAVMVGLIAVGAGFLLNGVGFSSPERTMSSSAVRLGDAAQ</sequence>
<keyword evidence="2" id="KW-1185">Reference proteome</keyword>
<dbReference type="RefSeq" id="WP_175501226.1">
    <property type="nucleotide sequence ID" value="NZ_FOJU01000002.1"/>
</dbReference>
<reference evidence="1 2" key="1">
    <citation type="submission" date="2016-10" db="EMBL/GenBank/DDBJ databases">
        <authorList>
            <person name="de Groot N.N."/>
        </authorList>
    </citation>
    <scope>NUCLEOTIDE SEQUENCE [LARGE SCALE GENOMIC DNA]</scope>
    <source>
        <strain evidence="1 2">DSM 29316</strain>
    </source>
</reference>
<dbReference type="Proteomes" id="UP000198796">
    <property type="component" value="Unassembled WGS sequence"/>
</dbReference>
<evidence type="ECO:0000313" key="1">
    <source>
        <dbReference type="EMBL" id="SFA91189.1"/>
    </source>
</evidence>